<comment type="caution">
    <text evidence="2">The sequence shown here is derived from an EMBL/GenBank/DDBJ whole genome shotgun (WGS) entry which is preliminary data.</text>
</comment>
<sequence>DAAAPRTLPPLGRGLHGLLTNPELCRNPITSMVRHALGQFSALHQLFLSRANVAHRLFRRTHHTRKRVTLSYSERGRVTPAIVYDVPRPPRRQDGTQDDHTKTISE</sequence>
<evidence type="ECO:0000256" key="1">
    <source>
        <dbReference type="SAM" id="MobiDB-lite"/>
    </source>
</evidence>
<organism evidence="2 3">
    <name type="scientific">Eumeta variegata</name>
    <name type="common">Bagworm moth</name>
    <name type="synonym">Eumeta japonica</name>
    <dbReference type="NCBI Taxonomy" id="151549"/>
    <lineage>
        <taxon>Eukaryota</taxon>
        <taxon>Metazoa</taxon>
        <taxon>Ecdysozoa</taxon>
        <taxon>Arthropoda</taxon>
        <taxon>Hexapoda</taxon>
        <taxon>Insecta</taxon>
        <taxon>Pterygota</taxon>
        <taxon>Neoptera</taxon>
        <taxon>Endopterygota</taxon>
        <taxon>Lepidoptera</taxon>
        <taxon>Glossata</taxon>
        <taxon>Ditrysia</taxon>
        <taxon>Tineoidea</taxon>
        <taxon>Psychidae</taxon>
        <taxon>Oiketicinae</taxon>
        <taxon>Eumeta</taxon>
    </lineage>
</organism>
<keyword evidence="3" id="KW-1185">Reference proteome</keyword>
<proteinExistence type="predicted"/>
<dbReference type="AlphaFoldDB" id="A0A4C1XWP6"/>
<reference evidence="2 3" key="1">
    <citation type="journal article" date="2019" name="Commun. Biol.">
        <title>The bagworm genome reveals a unique fibroin gene that provides high tensile strength.</title>
        <authorList>
            <person name="Kono N."/>
            <person name="Nakamura H."/>
            <person name="Ohtoshi R."/>
            <person name="Tomita M."/>
            <person name="Numata K."/>
            <person name="Arakawa K."/>
        </authorList>
    </citation>
    <scope>NUCLEOTIDE SEQUENCE [LARGE SCALE GENOMIC DNA]</scope>
</reference>
<gene>
    <name evidence="2" type="ORF">EVAR_49890_1</name>
</gene>
<feature type="region of interest" description="Disordered" evidence="1">
    <location>
        <begin position="79"/>
        <end position="106"/>
    </location>
</feature>
<dbReference type="EMBL" id="BGZK01000985">
    <property type="protein sequence ID" value="GBP67523.1"/>
    <property type="molecule type" value="Genomic_DNA"/>
</dbReference>
<protein>
    <submittedName>
        <fullName evidence="2">Uncharacterized protein</fullName>
    </submittedName>
</protein>
<feature type="non-terminal residue" evidence="2">
    <location>
        <position position="1"/>
    </location>
</feature>
<dbReference type="Proteomes" id="UP000299102">
    <property type="component" value="Unassembled WGS sequence"/>
</dbReference>
<evidence type="ECO:0000313" key="2">
    <source>
        <dbReference type="EMBL" id="GBP67523.1"/>
    </source>
</evidence>
<evidence type="ECO:0000313" key="3">
    <source>
        <dbReference type="Proteomes" id="UP000299102"/>
    </source>
</evidence>
<accession>A0A4C1XWP6</accession>
<feature type="compositionally biased region" description="Basic and acidic residues" evidence="1">
    <location>
        <begin position="91"/>
        <end position="106"/>
    </location>
</feature>
<name>A0A4C1XWP6_EUMVA</name>